<dbReference type="AlphaFoldDB" id="A0A369TIA8"/>
<dbReference type="Proteomes" id="UP000253941">
    <property type="component" value="Unassembled WGS sequence"/>
</dbReference>
<evidence type="ECO:0000256" key="1">
    <source>
        <dbReference type="SAM" id="SignalP"/>
    </source>
</evidence>
<dbReference type="InterPro" id="IPR006311">
    <property type="entry name" value="TAT_signal"/>
</dbReference>
<accession>A0A369TIA8</accession>
<dbReference type="RefSeq" id="WP_114581191.1">
    <property type="nucleotide sequence ID" value="NZ_QPMH01000004.1"/>
</dbReference>
<evidence type="ECO:0000313" key="2">
    <source>
        <dbReference type="EMBL" id="RDD62616.1"/>
    </source>
</evidence>
<organism evidence="2 3">
    <name type="scientific">Ferruginivarius sediminum</name>
    <dbReference type="NCBI Taxonomy" id="2661937"/>
    <lineage>
        <taxon>Bacteria</taxon>
        <taxon>Pseudomonadati</taxon>
        <taxon>Pseudomonadota</taxon>
        <taxon>Alphaproteobacteria</taxon>
        <taxon>Rhodospirillales</taxon>
        <taxon>Rhodospirillaceae</taxon>
        <taxon>Ferruginivarius</taxon>
    </lineage>
</organism>
<feature type="chain" id="PRO_5016613073" evidence="1">
    <location>
        <begin position="29"/>
        <end position="216"/>
    </location>
</feature>
<dbReference type="EMBL" id="QPMH01000004">
    <property type="protein sequence ID" value="RDD62616.1"/>
    <property type="molecule type" value="Genomic_DNA"/>
</dbReference>
<name>A0A369TIA8_9PROT</name>
<reference evidence="2 3" key="1">
    <citation type="submission" date="2018-07" db="EMBL/GenBank/DDBJ databases">
        <title>Venubactetium sediminum gen. nov., sp. nov., isolated from a marine solar saltern.</title>
        <authorList>
            <person name="Wang S."/>
        </authorList>
    </citation>
    <scope>NUCLEOTIDE SEQUENCE [LARGE SCALE GENOMIC DNA]</scope>
    <source>
        <strain evidence="2 3">WD2A32</strain>
    </source>
</reference>
<feature type="signal peptide" evidence="1">
    <location>
        <begin position="1"/>
        <end position="28"/>
    </location>
</feature>
<comment type="caution">
    <text evidence="2">The sequence shown here is derived from an EMBL/GenBank/DDBJ whole genome shotgun (WGS) entry which is preliminary data.</text>
</comment>
<protein>
    <submittedName>
        <fullName evidence="2">Uncharacterized protein</fullName>
    </submittedName>
</protein>
<dbReference type="PROSITE" id="PS51318">
    <property type="entry name" value="TAT"/>
    <property type="match status" value="1"/>
</dbReference>
<proteinExistence type="predicted"/>
<keyword evidence="1" id="KW-0732">Signal</keyword>
<evidence type="ECO:0000313" key="3">
    <source>
        <dbReference type="Proteomes" id="UP000253941"/>
    </source>
</evidence>
<gene>
    <name evidence="2" type="ORF">DRB17_05495</name>
</gene>
<sequence length="216" mass="23590">MITKVNRRTALVSGAAAAIAASVPAAKAAKPALNEKGKFVLAKIDELVADAYERGKAAGRQPGPNDARLWALWRRFAAVHAEVDRIESEYDRIDGGMPPELHSDRIRQDSHAALNRGDRQAAVAIYDGRAKARRQWQADAGQHRLRAREDALLAEGLHIERQMADITADSPAGAAAQAKVLQHWREVDGFEAWCPDVCGRLVDRVFDAVMRAAGEV</sequence>
<keyword evidence="3" id="KW-1185">Reference proteome</keyword>